<reference evidence="1" key="1">
    <citation type="submission" date="2020-11" db="EMBL/GenBank/DDBJ databases">
        <title>Sequencing the genomes of 1000 actinobacteria strains.</title>
        <authorList>
            <person name="Klenk H.-P."/>
        </authorList>
    </citation>
    <scope>NUCLEOTIDE SEQUENCE</scope>
    <source>
        <strain evidence="1">DSM 45356</strain>
    </source>
</reference>
<dbReference type="AlphaFoldDB" id="A0A8J7GFF1"/>
<keyword evidence="2" id="KW-1185">Reference proteome</keyword>
<comment type="caution">
    <text evidence="1">The sequence shown here is derived from an EMBL/GenBank/DDBJ whole genome shotgun (WGS) entry which is preliminary data.</text>
</comment>
<dbReference type="Proteomes" id="UP000622552">
    <property type="component" value="Unassembled WGS sequence"/>
</dbReference>
<evidence type="ECO:0000313" key="2">
    <source>
        <dbReference type="Proteomes" id="UP000622552"/>
    </source>
</evidence>
<proteinExistence type="predicted"/>
<dbReference type="EMBL" id="JADOUF010000001">
    <property type="protein sequence ID" value="MBG6136766.1"/>
    <property type="molecule type" value="Genomic_DNA"/>
</dbReference>
<evidence type="ECO:0000313" key="1">
    <source>
        <dbReference type="EMBL" id="MBG6136766.1"/>
    </source>
</evidence>
<accession>A0A8J7GFF1</accession>
<protein>
    <submittedName>
        <fullName evidence="1">Uncharacterized protein</fullName>
    </submittedName>
</protein>
<sequence length="50" mass="5757">MFTPAELSTDSPEADLVEQHHTVAFGYGMADFDDPDHLLWDVELDEDDYR</sequence>
<name>A0A8J7GFF1_9ACTN</name>
<organism evidence="1 2">
    <name type="scientific">Longispora fulva</name>
    <dbReference type="NCBI Taxonomy" id="619741"/>
    <lineage>
        <taxon>Bacteria</taxon>
        <taxon>Bacillati</taxon>
        <taxon>Actinomycetota</taxon>
        <taxon>Actinomycetes</taxon>
        <taxon>Micromonosporales</taxon>
        <taxon>Micromonosporaceae</taxon>
        <taxon>Longispora</taxon>
    </lineage>
</organism>
<gene>
    <name evidence="1" type="ORF">IW245_002960</name>
</gene>
<dbReference type="RefSeq" id="WP_197003697.1">
    <property type="nucleotide sequence ID" value="NZ_BONS01000016.1"/>
</dbReference>